<protein>
    <submittedName>
        <fullName evidence="7">Anion permease</fullName>
    </submittedName>
</protein>
<comment type="subcellular location">
    <subcellularLocation>
        <location evidence="1">Membrane</location>
        <topology evidence="1">Multi-pass membrane protein</topology>
    </subcellularLocation>
</comment>
<comment type="caution">
    <text evidence="7">The sequence shown here is derived from an EMBL/GenBank/DDBJ whole genome shotgun (WGS) entry which is preliminary data.</text>
</comment>
<keyword evidence="2" id="KW-0813">Transport</keyword>
<dbReference type="Proteomes" id="UP000630142">
    <property type="component" value="Unassembled WGS sequence"/>
</dbReference>
<dbReference type="InterPro" id="IPR001204">
    <property type="entry name" value="Phos_transporter"/>
</dbReference>
<feature type="transmembrane region" description="Helical" evidence="6">
    <location>
        <begin position="220"/>
        <end position="242"/>
    </location>
</feature>
<feature type="transmembrane region" description="Helical" evidence="6">
    <location>
        <begin position="185"/>
        <end position="208"/>
    </location>
</feature>
<feature type="transmembrane region" description="Helical" evidence="6">
    <location>
        <begin position="110"/>
        <end position="134"/>
    </location>
</feature>
<feature type="transmembrane region" description="Helical" evidence="6">
    <location>
        <begin position="6"/>
        <end position="26"/>
    </location>
</feature>
<reference evidence="7" key="2">
    <citation type="submission" date="2020-09" db="EMBL/GenBank/DDBJ databases">
        <authorList>
            <person name="Sun Q."/>
            <person name="Kim S."/>
        </authorList>
    </citation>
    <scope>NUCLEOTIDE SEQUENCE</scope>
    <source>
        <strain evidence="7">KCTC 42249</strain>
    </source>
</reference>
<organism evidence="7 8">
    <name type="scientific">Tianweitania populi</name>
    <dbReference type="NCBI Taxonomy" id="1607949"/>
    <lineage>
        <taxon>Bacteria</taxon>
        <taxon>Pseudomonadati</taxon>
        <taxon>Pseudomonadota</taxon>
        <taxon>Alphaproteobacteria</taxon>
        <taxon>Hyphomicrobiales</taxon>
        <taxon>Phyllobacteriaceae</taxon>
        <taxon>Tianweitania</taxon>
    </lineage>
</organism>
<sequence>MDATLAFPLLVGLIGVALLFDFLNGLHDAANSIATIVSTRVLRPQYAVFWAATFNFIAFLFFGLHVAETLGTGIIDANTIDATVVFAALMGAIVWNVVTWRLGIPSSSSHALIGGLVGAGVAKSGGGAIVWSGLLKTSAAIVLSPATGFVLALVLVLIVAWVFVRSTPFAVDRTFRIMQFISASLYSLGHGGNDAQKTMGIIAVLLYSQGLLGDTFYVPLWVVLSCQSVLALGTLFGGWRIVHTMGSKITRLNPMQGFCAETGGAITIFMATWLGIPVSTTHTITGAIVGVGAARRVSAVRWGIAGNIVVAWVITIPVTALIAAIFYAVTAFIV</sequence>
<dbReference type="GO" id="GO:0035435">
    <property type="term" value="P:phosphate ion transmembrane transport"/>
    <property type="evidence" value="ECO:0007669"/>
    <property type="project" value="TreeGrafter"/>
</dbReference>
<dbReference type="PANTHER" id="PTHR11101">
    <property type="entry name" value="PHOSPHATE TRANSPORTER"/>
    <property type="match status" value="1"/>
</dbReference>
<dbReference type="GO" id="GO:0005315">
    <property type="term" value="F:phosphate transmembrane transporter activity"/>
    <property type="evidence" value="ECO:0007669"/>
    <property type="project" value="InterPro"/>
</dbReference>
<proteinExistence type="predicted"/>
<accession>A0A8J3DPJ7</accession>
<dbReference type="EMBL" id="BMZQ01000002">
    <property type="protein sequence ID" value="GHD14780.1"/>
    <property type="molecule type" value="Genomic_DNA"/>
</dbReference>
<evidence type="ECO:0000256" key="4">
    <source>
        <dbReference type="ARBA" id="ARBA00022989"/>
    </source>
</evidence>
<evidence type="ECO:0000256" key="5">
    <source>
        <dbReference type="ARBA" id="ARBA00023136"/>
    </source>
</evidence>
<keyword evidence="8" id="KW-1185">Reference proteome</keyword>
<gene>
    <name evidence="7" type="ORF">GCM10016234_20740</name>
</gene>
<dbReference type="GO" id="GO:0016020">
    <property type="term" value="C:membrane"/>
    <property type="evidence" value="ECO:0007669"/>
    <property type="project" value="UniProtKB-SubCell"/>
</dbReference>
<feature type="transmembrane region" description="Helical" evidence="6">
    <location>
        <begin position="304"/>
        <end position="329"/>
    </location>
</feature>
<feature type="transmembrane region" description="Helical" evidence="6">
    <location>
        <begin position="79"/>
        <end position="98"/>
    </location>
</feature>
<feature type="transmembrane region" description="Helical" evidence="6">
    <location>
        <begin position="47"/>
        <end position="67"/>
    </location>
</feature>
<feature type="transmembrane region" description="Helical" evidence="6">
    <location>
        <begin position="140"/>
        <end position="164"/>
    </location>
</feature>
<dbReference type="AlphaFoldDB" id="A0A8J3DPJ7"/>
<evidence type="ECO:0000256" key="1">
    <source>
        <dbReference type="ARBA" id="ARBA00004141"/>
    </source>
</evidence>
<evidence type="ECO:0000256" key="3">
    <source>
        <dbReference type="ARBA" id="ARBA00022692"/>
    </source>
</evidence>
<reference evidence="7" key="1">
    <citation type="journal article" date="2014" name="Int. J. Syst. Evol. Microbiol.">
        <title>Complete genome sequence of Corynebacterium casei LMG S-19264T (=DSM 44701T), isolated from a smear-ripened cheese.</title>
        <authorList>
            <consortium name="US DOE Joint Genome Institute (JGI-PGF)"/>
            <person name="Walter F."/>
            <person name="Albersmeier A."/>
            <person name="Kalinowski J."/>
            <person name="Ruckert C."/>
        </authorList>
    </citation>
    <scope>NUCLEOTIDE SEQUENCE</scope>
    <source>
        <strain evidence="7">KCTC 42249</strain>
    </source>
</reference>
<dbReference type="Pfam" id="PF01384">
    <property type="entry name" value="PHO4"/>
    <property type="match status" value="1"/>
</dbReference>
<name>A0A8J3DPJ7_9HYPH</name>
<keyword evidence="5 6" id="KW-0472">Membrane</keyword>
<dbReference type="PANTHER" id="PTHR11101:SF80">
    <property type="entry name" value="PHOSPHATE TRANSPORTER"/>
    <property type="match status" value="1"/>
</dbReference>
<keyword evidence="4 6" id="KW-1133">Transmembrane helix</keyword>
<evidence type="ECO:0000313" key="7">
    <source>
        <dbReference type="EMBL" id="GHD14780.1"/>
    </source>
</evidence>
<keyword evidence="3 6" id="KW-0812">Transmembrane</keyword>
<evidence type="ECO:0000256" key="2">
    <source>
        <dbReference type="ARBA" id="ARBA00022448"/>
    </source>
</evidence>
<evidence type="ECO:0000256" key="6">
    <source>
        <dbReference type="SAM" id="Phobius"/>
    </source>
</evidence>
<evidence type="ECO:0000313" key="8">
    <source>
        <dbReference type="Proteomes" id="UP000630142"/>
    </source>
</evidence>
<dbReference type="RefSeq" id="WP_189503571.1">
    <property type="nucleotide sequence ID" value="NZ_BMZQ01000002.1"/>
</dbReference>